<dbReference type="FunFam" id="3.40.50.12280:FF:000001">
    <property type="entry name" value="NADH-quinone oxidoreductase subunit B 2"/>
    <property type="match status" value="1"/>
</dbReference>
<feature type="compositionally biased region" description="Low complexity" evidence="14">
    <location>
        <begin position="178"/>
        <end position="189"/>
    </location>
</feature>
<feature type="compositionally biased region" description="Polar residues" evidence="14">
    <location>
        <begin position="738"/>
        <end position="749"/>
    </location>
</feature>
<feature type="region of interest" description="Disordered" evidence="14">
    <location>
        <begin position="243"/>
        <end position="282"/>
    </location>
</feature>
<dbReference type="Gene3D" id="3.40.50.12280">
    <property type="match status" value="1"/>
</dbReference>
<comment type="similarity">
    <text evidence="1">Belongs to the protein kinase superfamily. STE Ser/Thr protein kinase family. STE20 subfamily.</text>
</comment>
<evidence type="ECO:0000256" key="4">
    <source>
        <dbReference type="ARBA" id="ARBA00022527"/>
    </source>
</evidence>
<evidence type="ECO:0000256" key="10">
    <source>
        <dbReference type="ARBA" id="ARBA00047899"/>
    </source>
</evidence>
<feature type="compositionally biased region" description="Basic residues" evidence="14">
    <location>
        <begin position="202"/>
        <end position="212"/>
    </location>
</feature>
<evidence type="ECO:0000256" key="8">
    <source>
        <dbReference type="ARBA" id="ARBA00022840"/>
    </source>
</evidence>
<feature type="domain" description="Protein kinase" evidence="15">
    <location>
        <begin position="288"/>
        <end position="546"/>
    </location>
</feature>
<dbReference type="GO" id="GO:0005737">
    <property type="term" value="C:cytoplasm"/>
    <property type="evidence" value="ECO:0007669"/>
    <property type="project" value="TreeGrafter"/>
</dbReference>
<dbReference type="HAMAP" id="MF_01356">
    <property type="entry name" value="NDH1_NuoB"/>
    <property type="match status" value="1"/>
</dbReference>
<feature type="region of interest" description="Disordered" evidence="14">
    <location>
        <begin position="921"/>
        <end position="956"/>
    </location>
</feature>
<keyword evidence="9 13" id="KW-0520">NAD</keyword>
<feature type="region of interest" description="Disordered" evidence="14">
    <location>
        <begin position="1"/>
        <end position="36"/>
    </location>
</feature>
<sequence>MDRSMGRRHGKDHPSVDERVAVSAASSSSLSTAAPAISAPLPYTHDTSSMSYDHGSIPHSASVTHLASPVAPKSTMPASFSMTELPSYDDHAAQSHHALYSKDDPIQPFAELHAAALPSTPHALNPIRTPTEPVTPVSEAPKKDAIATPLRSNETYRTTAWTPQRGIPSSESMDSIRSPSQTPSKSLSSAANRVAGTLSRLTRFRNRQHVRTQHSESESLTRSSTSATSASLLTSAPILAPAVAPDTNVAHDASDSRRTPRKYQDRHDLETNDRLGPHQQASSVDAQFRRFEMIGRGSYGAVYRGMHVPTNRVVALKVIDLDTPDFDVSEIWHEVALLSQIRHARPKNIVRYWGCWLNGPTLCIAMDYYEGGSVRTLMKTGPIAERFAAVITREVLVALNYIHSLGIIHRDLKAANLLVTRTGQVMLCDFGVAASFVQGSARGKRSTFIGTPYWMAPEVILEGKTYDYKADIWSLGITVYEMVTGNPPHSQHDQLQAISLIPKNQPPRLPDQAGYSPLLQEFVAVCLDVEPSDRMPVDELARMRWIKTHAKIPVSILTELLVMYNKWTQAGGTRTSLLPPVQPIKAEETPQPEWQFEETPLDSTPSTQEAEAPINAPVDHPLKRLFVQESEENAAHTRTVTSTPKNLHVMTNKPLITPTTRTNTRPAAAGFSGTGSVPFRFGLGSRAAETSKSKAPVSHVSADATDDAKMETNSDEVPPPTDLPHTTSSSSICPSPPLQESRSSTSLPSLRQEDSVESTPTSPALRRVGHIPNRTMRQAPVRTLRLMSSSLVRETPNEKRSIDEGHNNPLLFLEEPYGGIRTHSGSHASRSRGSSGLGETRDRSGTSRSVRSAASKHKDIEVDGVSEPGDQSTVTTLTSSASMTSIVSPTGAHKRSQHGGSDPTMMATKMRSDQHLLNASRKHEHDLSTKASEDDLSTPWTIPTTPDSPSTQNTTSPNDVFQAPVISVASFEGPPLRTLDYRALINRQDLQAEMPFSHLRHRGNDDAHSPCKDRAVGSVRYVDYTGWVDILTCLQSVAARREAAPSRQVAQVGSNQLSLETPRNTVEYTLSTLDKIVNWARQSSAWPMTFGLACCAVEMMHASGPRYDQDRLGIVFRATPRQSDIMIVAGTLTNKMAPALRKVYDQMPEPRWVISMGSCANGGGYYHYSYSVVRGCDRIVPVDLYVPGCPPSAEALLYGILQLQRKIRRSRQAVLWYRK</sequence>
<dbReference type="FunFam" id="1.10.510.10:FF:000499">
    <property type="entry name" value="Serine/threonine-protein kinase KIC1"/>
    <property type="match status" value="1"/>
</dbReference>
<dbReference type="PROSITE" id="PS01150">
    <property type="entry name" value="COMPLEX1_20K"/>
    <property type="match status" value="1"/>
</dbReference>
<dbReference type="PROSITE" id="PS00108">
    <property type="entry name" value="PROTEIN_KINASE_ST"/>
    <property type="match status" value="1"/>
</dbReference>
<dbReference type="InterPro" id="IPR050629">
    <property type="entry name" value="STE20/SPS1-PAK"/>
</dbReference>
<feature type="region of interest" description="Disordered" evidence="14">
    <location>
        <begin position="656"/>
        <end position="776"/>
    </location>
</feature>
<comment type="similarity">
    <text evidence="2 13">Belongs to the complex I 20 kDa subunit family.</text>
</comment>
<dbReference type="PROSITE" id="PS50011">
    <property type="entry name" value="PROTEIN_KINASE_DOM"/>
    <property type="match status" value="1"/>
</dbReference>
<dbReference type="InterPro" id="IPR017441">
    <property type="entry name" value="Protein_kinase_ATP_BS"/>
</dbReference>
<dbReference type="Proteomes" id="UP001217582">
    <property type="component" value="Chromosome 2"/>
</dbReference>
<proteinExistence type="inferred from homology"/>
<dbReference type="SUPFAM" id="SSF56770">
    <property type="entry name" value="HydA/Nqo6-like"/>
    <property type="match status" value="1"/>
</dbReference>
<dbReference type="InterPro" id="IPR006138">
    <property type="entry name" value="NADH_UQ_OxRdtase_20Kd_su"/>
</dbReference>
<dbReference type="GO" id="GO:0005524">
    <property type="term" value="F:ATP binding"/>
    <property type="evidence" value="ECO:0007669"/>
    <property type="project" value="UniProtKB-UniRule"/>
</dbReference>
<gene>
    <name evidence="16" type="primary">KIC1</name>
    <name evidence="16" type="ORF">MARU1_000967</name>
</gene>
<dbReference type="GO" id="GO:0046872">
    <property type="term" value="F:metal ion binding"/>
    <property type="evidence" value="ECO:0007669"/>
    <property type="project" value="UniProtKB-KW"/>
</dbReference>
<protein>
    <recommendedName>
        <fullName evidence="3">non-specific serine/threonine protein kinase</fullName>
        <ecNumber evidence="3">2.7.11.1</ecNumber>
    </recommendedName>
</protein>
<name>A0AAJ5YXT0_9BASI</name>
<keyword evidence="17" id="KW-1185">Reference proteome</keyword>
<comment type="catalytic activity">
    <reaction evidence="11">
        <text>L-seryl-[protein] + ATP = O-phospho-L-seryl-[protein] + ADP + H(+)</text>
        <dbReference type="Rhea" id="RHEA:17989"/>
        <dbReference type="Rhea" id="RHEA-COMP:9863"/>
        <dbReference type="Rhea" id="RHEA-COMP:11604"/>
        <dbReference type="ChEBI" id="CHEBI:15378"/>
        <dbReference type="ChEBI" id="CHEBI:29999"/>
        <dbReference type="ChEBI" id="CHEBI:30616"/>
        <dbReference type="ChEBI" id="CHEBI:83421"/>
        <dbReference type="ChEBI" id="CHEBI:456216"/>
        <dbReference type="EC" id="2.7.11.1"/>
    </reaction>
</comment>
<keyword evidence="8 12" id="KW-0067">ATP-binding</keyword>
<dbReference type="EC" id="2.7.11.1" evidence="3"/>
<dbReference type="GO" id="GO:0008137">
    <property type="term" value="F:NADH dehydrogenase (ubiquinone) activity"/>
    <property type="evidence" value="ECO:0007669"/>
    <property type="project" value="InterPro"/>
</dbReference>
<dbReference type="Pfam" id="PF00069">
    <property type="entry name" value="Pkinase"/>
    <property type="match status" value="1"/>
</dbReference>
<dbReference type="InterPro" id="IPR011009">
    <property type="entry name" value="Kinase-like_dom_sf"/>
</dbReference>
<feature type="binding site" evidence="12">
    <location>
        <position position="317"/>
    </location>
    <ligand>
        <name>ATP</name>
        <dbReference type="ChEBI" id="CHEBI:30616"/>
    </ligand>
</feature>
<comment type="catalytic activity">
    <reaction evidence="10">
        <text>L-threonyl-[protein] + ATP = O-phospho-L-threonyl-[protein] + ADP + H(+)</text>
        <dbReference type="Rhea" id="RHEA:46608"/>
        <dbReference type="Rhea" id="RHEA-COMP:11060"/>
        <dbReference type="Rhea" id="RHEA-COMP:11605"/>
        <dbReference type="ChEBI" id="CHEBI:15378"/>
        <dbReference type="ChEBI" id="CHEBI:30013"/>
        <dbReference type="ChEBI" id="CHEBI:30616"/>
        <dbReference type="ChEBI" id="CHEBI:61977"/>
        <dbReference type="ChEBI" id="CHEBI:456216"/>
        <dbReference type="EC" id="2.7.11.1"/>
    </reaction>
</comment>
<dbReference type="NCBIfam" id="TIGR01957">
    <property type="entry name" value="nuoB_fam"/>
    <property type="match status" value="1"/>
</dbReference>
<keyword evidence="4" id="KW-0723">Serine/threonine-protein kinase</keyword>
<evidence type="ECO:0000256" key="5">
    <source>
        <dbReference type="ARBA" id="ARBA00022679"/>
    </source>
</evidence>
<feature type="region of interest" description="Disordered" evidence="14">
    <location>
        <begin position="588"/>
        <end position="611"/>
    </location>
</feature>
<reference evidence="16 17" key="1">
    <citation type="submission" date="2023-03" db="EMBL/GenBank/DDBJ databases">
        <title>Mating type loci evolution in Malassezia.</title>
        <authorList>
            <person name="Coelho M.A."/>
        </authorList>
    </citation>
    <scope>NUCLEOTIDE SEQUENCE [LARGE SCALE GENOMIC DNA]</scope>
    <source>
        <strain evidence="16 17">CBS 13387</strain>
    </source>
</reference>
<feature type="compositionally biased region" description="Low complexity" evidence="14">
    <location>
        <begin position="823"/>
        <end position="834"/>
    </location>
</feature>
<dbReference type="PANTHER" id="PTHR48012">
    <property type="entry name" value="STERILE20-LIKE KINASE, ISOFORM B-RELATED"/>
    <property type="match status" value="1"/>
</dbReference>
<evidence type="ECO:0000256" key="9">
    <source>
        <dbReference type="ARBA" id="ARBA00023027"/>
    </source>
</evidence>
<dbReference type="InterPro" id="IPR006137">
    <property type="entry name" value="NADH_UbQ_OxRdtase-like_20kDa"/>
</dbReference>
<evidence type="ECO:0000256" key="2">
    <source>
        <dbReference type="ARBA" id="ARBA00009173"/>
    </source>
</evidence>
<accession>A0AAJ5YXT0</accession>
<evidence type="ECO:0000256" key="11">
    <source>
        <dbReference type="ARBA" id="ARBA00048679"/>
    </source>
</evidence>
<keyword evidence="13" id="KW-0408">Iron</keyword>
<feature type="compositionally biased region" description="Basic residues" evidence="14">
    <location>
        <begin position="1"/>
        <end position="11"/>
    </location>
</feature>
<evidence type="ECO:0000256" key="12">
    <source>
        <dbReference type="PROSITE-ProRule" id="PRU10141"/>
    </source>
</evidence>
<dbReference type="PANTHER" id="PTHR48012:SF21">
    <property type="entry name" value="PH DOMAIN-CONTAINING PROTEIN"/>
    <property type="match status" value="1"/>
</dbReference>
<dbReference type="PROSITE" id="PS00107">
    <property type="entry name" value="PROTEIN_KINASE_ATP"/>
    <property type="match status" value="1"/>
</dbReference>
<evidence type="ECO:0000259" key="15">
    <source>
        <dbReference type="PROSITE" id="PS50011"/>
    </source>
</evidence>
<dbReference type="SUPFAM" id="SSF56112">
    <property type="entry name" value="Protein kinase-like (PK-like)"/>
    <property type="match status" value="1"/>
</dbReference>
<dbReference type="Gene3D" id="1.10.510.10">
    <property type="entry name" value="Transferase(Phosphotransferase) domain 1"/>
    <property type="match status" value="1"/>
</dbReference>
<dbReference type="NCBIfam" id="NF005012">
    <property type="entry name" value="PRK06411.1"/>
    <property type="match status" value="1"/>
</dbReference>
<dbReference type="EMBL" id="CP119917">
    <property type="protein sequence ID" value="WFD14956.1"/>
    <property type="molecule type" value="Genomic_DNA"/>
</dbReference>
<feature type="region of interest" description="Disordered" evidence="14">
    <location>
        <begin position="817"/>
        <end position="906"/>
    </location>
</feature>
<dbReference type="InterPro" id="IPR000719">
    <property type="entry name" value="Prot_kinase_dom"/>
</dbReference>
<dbReference type="InterPro" id="IPR008271">
    <property type="entry name" value="Ser/Thr_kinase_AS"/>
</dbReference>
<evidence type="ECO:0000256" key="1">
    <source>
        <dbReference type="ARBA" id="ARBA00008874"/>
    </source>
</evidence>
<organism evidence="16 17">
    <name type="scientific">Malassezia arunalokei</name>
    <dbReference type="NCBI Taxonomy" id="1514897"/>
    <lineage>
        <taxon>Eukaryota</taxon>
        <taxon>Fungi</taxon>
        <taxon>Dikarya</taxon>
        <taxon>Basidiomycota</taxon>
        <taxon>Ustilaginomycotina</taxon>
        <taxon>Malasseziomycetes</taxon>
        <taxon>Malasseziales</taxon>
        <taxon>Malasseziaceae</taxon>
        <taxon>Malassezia</taxon>
    </lineage>
</organism>
<dbReference type="InterPro" id="IPR035062">
    <property type="entry name" value="STK_Kic1p-like"/>
</dbReference>
<dbReference type="GO" id="GO:0051539">
    <property type="term" value="F:4 iron, 4 sulfur cluster binding"/>
    <property type="evidence" value="ECO:0007669"/>
    <property type="project" value="UniProtKB-KW"/>
</dbReference>
<dbReference type="GO" id="GO:0048038">
    <property type="term" value="F:quinone binding"/>
    <property type="evidence" value="ECO:0007669"/>
    <property type="project" value="InterPro"/>
</dbReference>
<keyword evidence="13" id="KW-0411">Iron-sulfur</keyword>
<evidence type="ECO:0000313" key="17">
    <source>
        <dbReference type="Proteomes" id="UP001217582"/>
    </source>
</evidence>
<feature type="region of interest" description="Disordered" evidence="14">
    <location>
        <begin position="120"/>
        <end position="228"/>
    </location>
</feature>
<feature type="compositionally biased region" description="Polar residues" evidence="14">
    <location>
        <begin position="150"/>
        <end position="177"/>
    </location>
</feature>
<keyword evidence="6 12" id="KW-0547">Nucleotide-binding</keyword>
<evidence type="ECO:0000256" key="6">
    <source>
        <dbReference type="ARBA" id="ARBA00022741"/>
    </source>
</evidence>
<dbReference type="Pfam" id="PF01058">
    <property type="entry name" value="Oxidored_q6"/>
    <property type="match status" value="1"/>
</dbReference>
<keyword evidence="13" id="KW-0479">Metal-binding</keyword>
<dbReference type="GO" id="GO:0004674">
    <property type="term" value="F:protein serine/threonine kinase activity"/>
    <property type="evidence" value="ECO:0007669"/>
    <property type="project" value="UniProtKB-KW"/>
</dbReference>
<feature type="compositionally biased region" description="Basic and acidic residues" evidence="14">
    <location>
        <begin position="252"/>
        <end position="276"/>
    </location>
</feature>
<evidence type="ECO:0000256" key="14">
    <source>
        <dbReference type="SAM" id="MobiDB-lite"/>
    </source>
</evidence>
<feature type="compositionally biased region" description="Basic and acidic residues" evidence="14">
    <location>
        <begin position="921"/>
        <end position="933"/>
    </location>
</feature>
<dbReference type="SMART" id="SM00220">
    <property type="entry name" value="S_TKc"/>
    <property type="match status" value="1"/>
</dbReference>
<feature type="compositionally biased region" description="Polar residues" evidence="14">
    <location>
        <begin position="938"/>
        <end position="956"/>
    </location>
</feature>
<dbReference type="AlphaFoldDB" id="A0AAJ5YXT0"/>
<evidence type="ECO:0000256" key="7">
    <source>
        <dbReference type="ARBA" id="ARBA00022777"/>
    </source>
</evidence>
<keyword evidence="5" id="KW-0808">Transferase</keyword>
<evidence type="ECO:0000313" key="16">
    <source>
        <dbReference type="EMBL" id="WFD14956.1"/>
    </source>
</evidence>
<evidence type="ECO:0000256" key="13">
    <source>
        <dbReference type="RuleBase" id="RU004464"/>
    </source>
</evidence>
<keyword evidence="7 16" id="KW-0418">Kinase</keyword>
<keyword evidence="13" id="KW-0004">4Fe-4S</keyword>
<evidence type="ECO:0000256" key="3">
    <source>
        <dbReference type="ARBA" id="ARBA00012513"/>
    </source>
</evidence>
<feature type="compositionally biased region" description="Polar residues" evidence="14">
    <location>
        <begin position="869"/>
        <end position="888"/>
    </location>
</feature>
<dbReference type="CDD" id="cd06917">
    <property type="entry name" value="STKc_NAK1_like"/>
    <property type="match status" value="1"/>
</dbReference>
<feature type="compositionally biased region" description="Low complexity" evidence="14">
    <location>
        <begin position="21"/>
        <end position="36"/>
    </location>
</feature>
<feature type="compositionally biased region" description="Low complexity" evidence="14">
    <location>
        <begin position="657"/>
        <end position="669"/>
    </location>
</feature>